<name>A0A0J6FHP8_COCPO</name>
<reference evidence="2" key="3">
    <citation type="journal article" date="2010" name="Genome Res.">
        <title>Population genomic sequencing of Coccidioides fungi reveals recent hybridization and transposon control.</title>
        <authorList>
            <person name="Neafsey D.E."/>
            <person name="Barker B.M."/>
            <person name="Sharpton T.J."/>
            <person name="Stajich J.E."/>
            <person name="Park D.J."/>
            <person name="Whiston E."/>
            <person name="Hung C.-Y."/>
            <person name="McMahan C."/>
            <person name="White J."/>
            <person name="Sykes S."/>
            <person name="Heiman D."/>
            <person name="Young S."/>
            <person name="Zeng Q."/>
            <person name="Abouelleil A."/>
            <person name="Aftuck L."/>
            <person name="Bessette D."/>
            <person name="Brown A."/>
            <person name="FitzGerald M."/>
            <person name="Lui A."/>
            <person name="Macdonald J.P."/>
            <person name="Priest M."/>
            <person name="Orbach M.J."/>
            <person name="Galgiani J.N."/>
            <person name="Kirkland T.N."/>
            <person name="Cole G.T."/>
            <person name="Birren B.W."/>
            <person name="Henn M.R."/>
            <person name="Taylor J.W."/>
            <person name="Rounsley S.D."/>
        </authorList>
    </citation>
    <scope>NUCLEOTIDE SEQUENCE [LARGE SCALE GENOMIC DNA]</scope>
    <source>
        <strain evidence="2">RMSCC 3488</strain>
    </source>
</reference>
<accession>A0A0J6FHP8</accession>
<dbReference type="EMBL" id="DS268110">
    <property type="protein sequence ID" value="KMM68349.1"/>
    <property type="molecule type" value="Genomic_DNA"/>
</dbReference>
<gene>
    <name evidence="1" type="ORF">CPAG_04678</name>
</gene>
<evidence type="ECO:0000313" key="1">
    <source>
        <dbReference type="EMBL" id="KMM68349.1"/>
    </source>
</evidence>
<dbReference type="VEuPathDB" id="FungiDB:CPAG_04678"/>
<organism evidence="1 2">
    <name type="scientific">Coccidioides posadasii RMSCC 3488</name>
    <dbReference type="NCBI Taxonomy" id="454284"/>
    <lineage>
        <taxon>Eukaryota</taxon>
        <taxon>Fungi</taxon>
        <taxon>Dikarya</taxon>
        <taxon>Ascomycota</taxon>
        <taxon>Pezizomycotina</taxon>
        <taxon>Eurotiomycetes</taxon>
        <taxon>Eurotiomycetidae</taxon>
        <taxon>Onygenales</taxon>
        <taxon>Onygenaceae</taxon>
        <taxon>Coccidioides</taxon>
    </lineage>
</organism>
<protein>
    <submittedName>
        <fullName evidence="1">Uncharacterized protein</fullName>
    </submittedName>
</protein>
<reference evidence="2" key="2">
    <citation type="journal article" date="2009" name="Genome Res.">
        <title>Comparative genomic analyses of the human fungal pathogens Coccidioides and their relatives.</title>
        <authorList>
            <person name="Sharpton T.J."/>
            <person name="Stajich J.E."/>
            <person name="Rounsley S.D."/>
            <person name="Gardner M.J."/>
            <person name="Wortman J.R."/>
            <person name="Jordar V.S."/>
            <person name="Maiti R."/>
            <person name="Kodira C.D."/>
            <person name="Neafsey D.E."/>
            <person name="Zeng Q."/>
            <person name="Hung C.-Y."/>
            <person name="McMahan C."/>
            <person name="Muszewska A."/>
            <person name="Grynberg M."/>
            <person name="Mandel M.A."/>
            <person name="Kellner E.M."/>
            <person name="Barker B.M."/>
            <person name="Galgiani J.N."/>
            <person name="Orbach M.J."/>
            <person name="Kirkland T.N."/>
            <person name="Cole G.T."/>
            <person name="Henn M.R."/>
            <person name="Birren B.W."/>
            <person name="Taylor J.W."/>
        </authorList>
    </citation>
    <scope>NUCLEOTIDE SEQUENCE [LARGE SCALE GENOMIC DNA]</scope>
    <source>
        <strain evidence="2">RMSCC 3488</strain>
    </source>
</reference>
<evidence type="ECO:0000313" key="2">
    <source>
        <dbReference type="Proteomes" id="UP000054567"/>
    </source>
</evidence>
<dbReference type="Proteomes" id="UP000054567">
    <property type="component" value="Unassembled WGS sequence"/>
</dbReference>
<dbReference type="AlphaFoldDB" id="A0A0J6FHP8"/>
<proteinExistence type="predicted"/>
<sequence>MADRRCCLCNLIGSRYIMSKGWLPCDARSAGSNASSTGSGFGLRLVDHRRKHRDLQSWWTQGASPRAR</sequence>
<reference evidence="1 2" key="1">
    <citation type="submission" date="2007-06" db="EMBL/GenBank/DDBJ databases">
        <title>The Genome Sequence of Coccidioides posadasii RMSCC_3488.</title>
        <authorList>
            <consortium name="Coccidioides Genome Resources Consortium"/>
            <consortium name="The Broad Institute Genome Sequencing Platform"/>
            <person name="Henn M.R."/>
            <person name="Sykes S."/>
            <person name="Young S."/>
            <person name="Jaffe D."/>
            <person name="Berlin A."/>
            <person name="Alvarez P."/>
            <person name="Butler J."/>
            <person name="Gnerre S."/>
            <person name="Grabherr M."/>
            <person name="Mauceli E."/>
            <person name="Brockman W."/>
            <person name="Kodira C."/>
            <person name="Alvarado L."/>
            <person name="Zeng Q."/>
            <person name="Crawford M."/>
            <person name="Antoine C."/>
            <person name="Devon K."/>
            <person name="Galgiani J."/>
            <person name="Orsborn K."/>
            <person name="Lewis M.L."/>
            <person name="Nusbaum C."/>
            <person name="Galagan J."/>
            <person name="Birren B."/>
        </authorList>
    </citation>
    <scope>NUCLEOTIDE SEQUENCE [LARGE SCALE GENOMIC DNA]</scope>
    <source>
        <strain evidence="1 2">RMSCC 3488</strain>
    </source>
</reference>